<feature type="region of interest" description="Disordered" evidence="1">
    <location>
        <begin position="107"/>
        <end position="141"/>
    </location>
</feature>
<keyword evidence="3" id="KW-1185">Reference proteome</keyword>
<evidence type="ECO:0000256" key="1">
    <source>
        <dbReference type="SAM" id="MobiDB-lite"/>
    </source>
</evidence>
<organism evidence="2 3">
    <name type="scientific">Anaerocolumna sedimenticola</name>
    <dbReference type="NCBI Taxonomy" id="2696063"/>
    <lineage>
        <taxon>Bacteria</taxon>
        <taxon>Bacillati</taxon>
        <taxon>Bacillota</taxon>
        <taxon>Clostridia</taxon>
        <taxon>Lachnospirales</taxon>
        <taxon>Lachnospiraceae</taxon>
        <taxon>Anaerocolumna</taxon>
    </lineage>
</organism>
<gene>
    <name evidence="2" type="ORF">Ana3638_08990</name>
</gene>
<dbReference type="RefSeq" id="WP_161837713.1">
    <property type="nucleotide sequence ID" value="NZ_CP048000.1"/>
</dbReference>
<dbReference type="EMBL" id="CP048000">
    <property type="protein sequence ID" value="QHQ60885.1"/>
    <property type="molecule type" value="Genomic_DNA"/>
</dbReference>
<accession>A0A6P1TMJ1</accession>
<evidence type="ECO:0000313" key="2">
    <source>
        <dbReference type="EMBL" id="QHQ60885.1"/>
    </source>
</evidence>
<proteinExistence type="predicted"/>
<dbReference type="Proteomes" id="UP000464314">
    <property type="component" value="Chromosome"/>
</dbReference>
<reference evidence="2 3" key="1">
    <citation type="submission" date="2020-01" db="EMBL/GenBank/DDBJ databases">
        <title>Genome analysis of Anaerocolumna sp. CBA3638.</title>
        <authorList>
            <person name="Kim J."/>
            <person name="Roh S.W."/>
        </authorList>
    </citation>
    <scope>NUCLEOTIDE SEQUENCE [LARGE SCALE GENOMIC DNA]</scope>
    <source>
        <strain evidence="2 3">CBA3638</strain>
    </source>
</reference>
<protein>
    <submittedName>
        <fullName evidence="2">Uncharacterized protein</fullName>
    </submittedName>
</protein>
<dbReference type="AlphaFoldDB" id="A0A6P1TMJ1"/>
<evidence type="ECO:0000313" key="3">
    <source>
        <dbReference type="Proteomes" id="UP000464314"/>
    </source>
</evidence>
<name>A0A6P1TMJ1_9FIRM</name>
<sequence length="413" mass="46966">MKIKKRLVIIIITAAVLITYMAGHISKFDLGLIYLPKSYVQFCMEDTLLDGWRELKSLYNSPLSLTVNTFEDENRVFSLTAYNDKNKIIFSSNNLHGDYIGLTKNKNIKNKNDNSKNNNNKNDNSNNNIDENSNQKDSTDKINGKKDQILTLIEIYNKYARVSKSGHKSFAVTGGKDSMCDTDEYEAVLNREIIEILPDYFKNYIGDEKVLKNINTFLNRLDSDILLHIYIDDSDKIRSINVSFRYNGQNVYMEVIFNNAVKIWDDLTITCILGDNADTTVSIKSKGNHSRDGNIFTDETNLLVLSGAATTLQLKAVTEVDFNKQKDNISFGMKGDIFGMPVNLNTVGDLGSKNGWDIHTNTDLELKFVDYRSEMNFSENKNYLNDVNSFQSMGSFYNEKKAAIKDGFLKILQ</sequence>
<dbReference type="KEGG" id="anr:Ana3638_08990"/>
<feature type="compositionally biased region" description="Low complexity" evidence="1">
    <location>
        <begin position="115"/>
        <end position="132"/>
    </location>
</feature>